<feature type="binding site" evidence="10">
    <location>
        <position position="212"/>
    </location>
    <ligand>
        <name>Zn(2+)</name>
        <dbReference type="ChEBI" id="CHEBI:29105"/>
        <label>2</label>
        <note>catalytic</note>
    </ligand>
</feature>
<comment type="similarity">
    <text evidence="10">Belongs to the RNase Z family.</text>
</comment>
<sequence length="312" mass="34212">MKLTFLGTGAGIPAKKRNVSSLALHLMNKQNSVWLFDCGEATQHQILYTSVKLRKIENIFITHLHGDHIYGLPGLLGSRSFQGAKAPLTVYGPVGIHSFIETSLQISGTYLNYPLKIVEVDNGGLLLDNDKYIVTCSKLDHALPSFGFRVQEKDLPGPLLMEEVNQANIPAGPILQKLKNGEDVILPDGRIVQGKSFIGPVKRGKIVTILGDTRSTESAITLANGANTLVHEATFAKNEEALAHQFFHSTTAQAAEVAQRAGAHQLILNHISSRYQKDNIEQLVIEARDIFPNTFIAEDLSMFEVPAVVRNK</sequence>
<evidence type="ECO:0000256" key="1">
    <source>
        <dbReference type="ARBA" id="ARBA00011738"/>
    </source>
</evidence>
<dbReference type="NCBIfam" id="NF000801">
    <property type="entry name" value="PRK00055.1-3"/>
    <property type="match status" value="1"/>
</dbReference>
<comment type="cofactor">
    <cofactor evidence="10">
        <name>Zn(2+)</name>
        <dbReference type="ChEBI" id="CHEBI:29105"/>
    </cofactor>
    <text evidence="10">Binds 2 Zn(2+) ions.</text>
</comment>
<dbReference type="HAMAP" id="MF_01818">
    <property type="entry name" value="RNase_Z_BN"/>
    <property type="match status" value="1"/>
</dbReference>
<name>A0A323TD03_9BACI</name>
<organism evidence="11 12">
    <name type="scientific">Salipaludibacillus keqinensis</name>
    <dbReference type="NCBI Taxonomy" id="2045207"/>
    <lineage>
        <taxon>Bacteria</taxon>
        <taxon>Bacillati</taxon>
        <taxon>Bacillota</taxon>
        <taxon>Bacilli</taxon>
        <taxon>Bacillales</taxon>
        <taxon>Bacillaceae</taxon>
    </lineage>
</organism>
<evidence type="ECO:0000313" key="12">
    <source>
        <dbReference type="Proteomes" id="UP000248214"/>
    </source>
</evidence>
<feature type="binding site" evidence="10">
    <location>
        <position position="141"/>
    </location>
    <ligand>
        <name>Zn(2+)</name>
        <dbReference type="ChEBI" id="CHEBI:29105"/>
        <label>1</label>
        <note>catalytic</note>
    </ligand>
</feature>
<keyword evidence="8 10" id="KW-0862">Zinc</keyword>
<evidence type="ECO:0000256" key="8">
    <source>
        <dbReference type="ARBA" id="ARBA00022833"/>
    </source>
</evidence>
<dbReference type="FunFam" id="3.60.15.10:FF:000002">
    <property type="entry name" value="Ribonuclease Z"/>
    <property type="match status" value="1"/>
</dbReference>
<dbReference type="EMBL" id="PDOD01000006">
    <property type="protein sequence ID" value="PYZ91737.1"/>
    <property type="molecule type" value="Genomic_DNA"/>
</dbReference>
<keyword evidence="4 10" id="KW-0540">Nuclease</keyword>
<dbReference type="CDD" id="cd07717">
    <property type="entry name" value="RNaseZ_ZiPD-like_MBL-fold"/>
    <property type="match status" value="1"/>
</dbReference>
<feature type="binding site" evidence="10">
    <location>
        <position position="67"/>
    </location>
    <ligand>
        <name>Zn(2+)</name>
        <dbReference type="ChEBI" id="CHEBI:29105"/>
        <label>2</label>
        <note>catalytic</note>
    </ligand>
</feature>
<dbReference type="GO" id="GO:0042802">
    <property type="term" value="F:identical protein binding"/>
    <property type="evidence" value="ECO:0007669"/>
    <property type="project" value="UniProtKB-ARBA"/>
</dbReference>
<evidence type="ECO:0000256" key="3">
    <source>
        <dbReference type="ARBA" id="ARBA00022694"/>
    </source>
</evidence>
<evidence type="ECO:0000256" key="4">
    <source>
        <dbReference type="ARBA" id="ARBA00022722"/>
    </source>
</evidence>
<feature type="active site" description="Proton acceptor" evidence="10">
    <location>
        <position position="67"/>
    </location>
</feature>
<dbReference type="PANTHER" id="PTHR46018">
    <property type="entry name" value="ZINC PHOSPHODIESTERASE ELAC PROTEIN 1"/>
    <property type="match status" value="1"/>
</dbReference>
<comment type="catalytic activity">
    <reaction evidence="10">
        <text>Endonucleolytic cleavage of RNA, removing extra 3' nucleotides from tRNA precursor, generating 3' termini of tRNAs. A 3'-hydroxy group is left at the tRNA terminus and a 5'-phosphoryl group is left at the trailer molecule.</text>
        <dbReference type="EC" id="3.1.26.11"/>
    </reaction>
</comment>
<feature type="binding site" evidence="10">
    <location>
        <position position="68"/>
    </location>
    <ligand>
        <name>Zn(2+)</name>
        <dbReference type="ChEBI" id="CHEBI:29105"/>
        <label>2</label>
        <note>catalytic</note>
    </ligand>
</feature>
<evidence type="ECO:0000256" key="6">
    <source>
        <dbReference type="ARBA" id="ARBA00022759"/>
    </source>
</evidence>
<reference evidence="11 12" key="1">
    <citation type="submission" date="2017-10" db="EMBL/GenBank/DDBJ databases">
        <title>Bacillus sp. nov., a halophilic bacterium isolated from a Keqin Lake.</title>
        <authorList>
            <person name="Wang H."/>
        </authorList>
    </citation>
    <scope>NUCLEOTIDE SEQUENCE [LARGE SCALE GENOMIC DNA]</scope>
    <source>
        <strain evidence="11 12">KQ-12</strain>
    </source>
</reference>
<evidence type="ECO:0000256" key="10">
    <source>
        <dbReference type="HAMAP-Rule" id="MF_01818"/>
    </source>
</evidence>
<dbReference type="PANTHER" id="PTHR46018:SF2">
    <property type="entry name" value="ZINC PHOSPHODIESTERASE ELAC PROTEIN 1"/>
    <property type="match status" value="1"/>
</dbReference>
<dbReference type="GO" id="GO:0008270">
    <property type="term" value="F:zinc ion binding"/>
    <property type="evidence" value="ECO:0007669"/>
    <property type="project" value="UniProtKB-UniRule"/>
</dbReference>
<keyword evidence="5 10" id="KW-0479">Metal-binding</keyword>
<accession>A0A323TD03</accession>
<dbReference type="Pfam" id="PF23023">
    <property type="entry name" value="Anti-Pycsar_Apyc1"/>
    <property type="match status" value="1"/>
</dbReference>
<dbReference type="InterPro" id="IPR036866">
    <property type="entry name" value="RibonucZ/Hydroxyglut_hydro"/>
</dbReference>
<dbReference type="OrthoDB" id="9800940at2"/>
<protein>
    <recommendedName>
        <fullName evidence="2 10">Ribonuclease Z</fullName>
        <shortName evidence="10">RNase Z</shortName>
        <ecNumber evidence="2 10">3.1.26.11</ecNumber>
    </recommendedName>
    <alternativeName>
        <fullName evidence="10">tRNA 3 endonuclease</fullName>
    </alternativeName>
    <alternativeName>
        <fullName evidence="10">tRNase Z</fullName>
    </alternativeName>
</protein>
<evidence type="ECO:0000313" key="11">
    <source>
        <dbReference type="EMBL" id="PYZ91737.1"/>
    </source>
</evidence>
<dbReference type="SUPFAM" id="SSF56281">
    <property type="entry name" value="Metallo-hydrolase/oxidoreductase"/>
    <property type="match status" value="1"/>
</dbReference>
<gene>
    <name evidence="10" type="primary">rnz</name>
    <name evidence="11" type="ORF">CR194_19135</name>
</gene>
<dbReference type="GO" id="GO:0042781">
    <property type="term" value="F:3'-tRNA processing endoribonuclease activity"/>
    <property type="evidence" value="ECO:0007669"/>
    <property type="project" value="UniProtKB-UniRule"/>
</dbReference>
<dbReference type="NCBIfam" id="TIGR02651">
    <property type="entry name" value="RNase_Z"/>
    <property type="match status" value="1"/>
</dbReference>
<proteinExistence type="inferred from homology"/>
<dbReference type="Gene3D" id="3.60.15.10">
    <property type="entry name" value="Ribonuclease Z/Hydroxyacylglutathione hydrolase-like"/>
    <property type="match status" value="1"/>
</dbReference>
<dbReference type="InterPro" id="IPR013471">
    <property type="entry name" value="RNase_Z/BN"/>
</dbReference>
<feature type="binding site" evidence="10">
    <location>
        <position position="212"/>
    </location>
    <ligand>
        <name>Zn(2+)</name>
        <dbReference type="ChEBI" id="CHEBI:29105"/>
        <label>1</label>
        <note>catalytic</note>
    </ligand>
</feature>
<evidence type="ECO:0000256" key="5">
    <source>
        <dbReference type="ARBA" id="ARBA00022723"/>
    </source>
</evidence>
<keyword evidence="6 10" id="KW-0255">Endonuclease</keyword>
<keyword evidence="7 10" id="KW-0378">Hydrolase</keyword>
<keyword evidence="3 10" id="KW-0819">tRNA processing</keyword>
<comment type="subunit">
    <text evidence="1 10">Homodimer.</text>
</comment>
<dbReference type="AlphaFoldDB" id="A0A323TD03"/>
<evidence type="ECO:0000256" key="7">
    <source>
        <dbReference type="ARBA" id="ARBA00022801"/>
    </source>
</evidence>
<feature type="binding site" evidence="10">
    <location>
        <position position="65"/>
    </location>
    <ligand>
        <name>Zn(2+)</name>
        <dbReference type="ChEBI" id="CHEBI:29105"/>
        <label>1</label>
        <note>catalytic</note>
    </ligand>
</feature>
<dbReference type="EC" id="3.1.26.11" evidence="2 10"/>
<evidence type="ECO:0000256" key="2">
    <source>
        <dbReference type="ARBA" id="ARBA00012477"/>
    </source>
</evidence>
<dbReference type="RefSeq" id="WP_110612074.1">
    <property type="nucleotide sequence ID" value="NZ_PDOD01000006.1"/>
</dbReference>
<keyword evidence="12" id="KW-1185">Reference proteome</keyword>
<dbReference type="Proteomes" id="UP000248214">
    <property type="component" value="Unassembled WGS sequence"/>
</dbReference>
<comment type="function">
    <text evidence="9 10">Zinc phosphodiesterase, which displays some tRNA 3'-processing endonuclease activity. Probably involved in tRNA maturation, by removing a 3'-trailer from precursor tRNA.</text>
</comment>
<comment type="caution">
    <text evidence="11">The sequence shown here is derived from an EMBL/GenBank/DDBJ whole genome shotgun (WGS) entry which is preliminary data.</text>
</comment>
<feature type="binding site" evidence="10">
    <location>
        <position position="63"/>
    </location>
    <ligand>
        <name>Zn(2+)</name>
        <dbReference type="ChEBI" id="CHEBI:29105"/>
        <label>1</label>
        <note>catalytic</note>
    </ligand>
</feature>
<evidence type="ECO:0000256" key="9">
    <source>
        <dbReference type="ARBA" id="ARBA00057812"/>
    </source>
</evidence>
<feature type="binding site" evidence="10">
    <location>
        <position position="270"/>
    </location>
    <ligand>
        <name>Zn(2+)</name>
        <dbReference type="ChEBI" id="CHEBI:29105"/>
        <label>2</label>
        <note>catalytic</note>
    </ligand>
</feature>